<accession>A0A3B0V843</accession>
<dbReference type="PRINTS" id="PR00344">
    <property type="entry name" value="BCTRLSENSOR"/>
</dbReference>
<dbReference type="Pfam" id="PF02518">
    <property type="entry name" value="HATPase_c"/>
    <property type="match status" value="1"/>
</dbReference>
<dbReference type="InterPro" id="IPR036097">
    <property type="entry name" value="HisK_dim/P_sf"/>
</dbReference>
<dbReference type="SMART" id="SM00387">
    <property type="entry name" value="HATPase_c"/>
    <property type="match status" value="1"/>
</dbReference>
<dbReference type="CDD" id="cd00082">
    <property type="entry name" value="HisKA"/>
    <property type="match status" value="1"/>
</dbReference>
<dbReference type="InterPro" id="IPR005467">
    <property type="entry name" value="His_kinase_dom"/>
</dbReference>
<dbReference type="InterPro" id="IPR036890">
    <property type="entry name" value="HATPase_C_sf"/>
</dbReference>
<feature type="transmembrane region" description="Helical" evidence="10">
    <location>
        <begin position="158"/>
        <end position="179"/>
    </location>
</feature>
<comment type="catalytic activity">
    <reaction evidence="1">
        <text>ATP + protein L-histidine = ADP + protein N-phospho-L-histidine.</text>
        <dbReference type="EC" id="2.7.13.3"/>
    </reaction>
</comment>
<dbReference type="EC" id="2.7.13.3" evidence="2"/>
<dbReference type="AlphaFoldDB" id="A0A3B0V843"/>
<gene>
    <name evidence="13" type="ORF">MNBD_DELTA03-317</name>
</gene>
<feature type="transmembrane region" description="Helical" evidence="10">
    <location>
        <begin position="7"/>
        <end position="27"/>
    </location>
</feature>
<evidence type="ECO:0000256" key="2">
    <source>
        <dbReference type="ARBA" id="ARBA00012438"/>
    </source>
</evidence>
<feature type="domain" description="HAMP" evidence="12">
    <location>
        <begin position="182"/>
        <end position="234"/>
    </location>
</feature>
<keyword evidence="10" id="KW-0472">Membrane</keyword>
<evidence type="ECO:0000256" key="5">
    <source>
        <dbReference type="ARBA" id="ARBA00022741"/>
    </source>
</evidence>
<organism evidence="13">
    <name type="scientific">hydrothermal vent metagenome</name>
    <dbReference type="NCBI Taxonomy" id="652676"/>
    <lineage>
        <taxon>unclassified sequences</taxon>
        <taxon>metagenomes</taxon>
        <taxon>ecological metagenomes</taxon>
    </lineage>
</organism>
<dbReference type="Pfam" id="PF00512">
    <property type="entry name" value="HisKA"/>
    <property type="match status" value="1"/>
</dbReference>
<dbReference type="SMART" id="SM00304">
    <property type="entry name" value="HAMP"/>
    <property type="match status" value="1"/>
</dbReference>
<keyword evidence="8" id="KW-0902">Two-component regulatory system</keyword>
<dbReference type="Pfam" id="PF00672">
    <property type="entry name" value="HAMP"/>
    <property type="match status" value="1"/>
</dbReference>
<evidence type="ECO:0000256" key="6">
    <source>
        <dbReference type="ARBA" id="ARBA00022777"/>
    </source>
</evidence>
<feature type="transmembrane region" description="Helical" evidence="10">
    <location>
        <begin position="39"/>
        <end position="58"/>
    </location>
</feature>
<feature type="domain" description="Histidine kinase" evidence="11">
    <location>
        <begin position="265"/>
        <end position="488"/>
    </location>
</feature>
<dbReference type="SMART" id="SM00388">
    <property type="entry name" value="HisKA"/>
    <property type="match status" value="1"/>
</dbReference>
<proteinExistence type="predicted"/>
<keyword evidence="9" id="KW-0175">Coiled coil</keyword>
<dbReference type="EMBL" id="UOEX01000298">
    <property type="protein sequence ID" value="VAW39745.1"/>
    <property type="molecule type" value="Genomic_DNA"/>
</dbReference>
<evidence type="ECO:0000259" key="11">
    <source>
        <dbReference type="PROSITE" id="PS50109"/>
    </source>
</evidence>
<keyword evidence="7" id="KW-0067">ATP-binding</keyword>
<evidence type="ECO:0000256" key="4">
    <source>
        <dbReference type="ARBA" id="ARBA00022679"/>
    </source>
</evidence>
<dbReference type="PROSITE" id="PS50885">
    <property type="entry name" value="HAMP"/>
    <property type="match status" value="1"/>
</dbReference>
<evidence type="ECO:0000256" key="1">
    <source>
        <dbReference type="ARBA" id="ARBA00000085"/>
    </source>
</evidence>
<dbReference type="SUPFAM" id="SSF158472">
    <property type="entry name" value="HAMP domain-like"/>
    <property type="match status" value="1"/>
</dbReference>
<keyword evidence="6" id="KW-0418">Kinase</keyword>
<dbReference type="CDD" id="cd06225">
    <property type="entry name" value="HAMP"/>
    <property type="match status" value="1"/>
</dbReference>
<dbReference type="Gene3D" id="1.10.287.130">
    <property type="match status" value="1"/>
</dbReference>
<dbReference type="InterPro" id="IPR004358">
    <property type="entry name" value="Sig_transdc_His_kin-like_C"/>
</dbReference>
<dbReference type="GO" id="GO:0016020">
    <property type="term" value="C:membrane"/>
    <property type="evidence" value="ECO:0007669"/>
    <property type="project" value="InterPro"/>
</dbReference>
<dbReference type="InterPro" id="IPR003594">
    <property type="entry name" value="HATPase_dom"/>
</dbReference>
<reference evidence="13" key="1">
    <citation type="submission" date="2018-06" db="EMBL/GenBank/DDBJ databases">
        <authorList>
            <person name="Zhirakovskaya E."/>
        </authorList>
    </citation>
    <scope>NUCLEOTIDE SEQUENCE</scope>
</reference>
<dbReference type="SUPFAM" id="SSF47384">
    <property type="entry name" value="Homodimeric domain of signal transducing histidine kinase"/>
    <property type="match status" value="1"/>
</dbReference>
<evidence type="ECO:0000313" key="13">
    <source>
        <dbReference type="EMBL" id="VAW39745.1"/>
    </source>
</evidence>
<evidence type="ECO:0000256" key="10">
    <source>
        <dbReference type="SAM" id="Phobius"/>
    </source>
</evidence>
<dbReference type="SUPFAM" id="SSF55874">
    <property type="entry name" value="ATPase domain of HSP90 chaperone/DNA topoisomerase II/histidine kinase"/>
    <property type="match status" value="1"/>
</dbReference>
<dbReference type="InterPro" id="IPR003661">
    <property type="entry name" value="HisK_dim/P_dom"/>
</dbReference>
<dbReference type="PROSITE" id="PS50109">
    <property type="entry name" value="HIS_KIN"/>
    <property type="match status" value="1"/>
</dbReference>
<protein>
    <recommendedName>
        <fullName evidence="2">histidine kinase</fullName>
        <ecNumber evidence="2">2.7.13.3</ecNumber>
    </recommendedName>
</protein>
<keyword evidence="10" id="KW-1133">Transmembrane helix</keyword>
<dbReference type="PANTHER" id="PTHR43065:SF10">
    <property type="entry name" value="PEROXIDE STRESS-ACTIVATED HISTIDINE KINASE MAK3"/>
    <property type="match status" value="1"/>
</dbReference>
<evidence type="ECO:0000256" key="8">
    <source>
        <dbReference type="ARBA" id="ARBA00023012"/>
    </source>
</evidence>
<dbReference type="PANTHER" id="PTHR43065">
    <property type="entry name" value="SENSOR HISTIDINE KINASE"/>
    <property type="match status" value="1"/>
</dbReference>
<evidence type="ECO:0000256" key="3">
    <source>
        <dbReference type="ARBA" id="ARBA00022553"/>
    </source>
</evidence>
<evidence type="ECO:0000256" key="7">
    <source>
        <dbReference type="ARBA" id="ARBA00022840"/>
    </source>
</evidence>
<dbReference type="GO" id="GO:0000155">
    <property type="term" value="F:phosphorelay sensor kinase activity"/>
    <property type="evidence" value="ECO:0007669"/>
    <property type="project" value="InterPro"/>
</dbReference>
<evidence type="ECO:0000256" key="9">
    <source>
        <dbReference type="SAM" id="Coils"/>
    </source>
</evidence>
<dbReference type="Gene3D" id="3.30.565.10">
    <property type="entry name" value="Histidine kinase-like ATPase, C-terminal domain"/>
    <property type="match status" value="1"/>
</dbReference>
<sequence>MKLAQKIYLYLGCIFIVAMTIFGVFSYQRESVELETDTIRDVVVLGRGFAAAVSHVWLTNGEERAMKIIHDVNNGKFHIKVRWVWLDDTSVPRFCPQVDRRVLRNLAVLPFLIAKGCRLNGQDAIFAYFPVRTNSSRPGALELSASLSYLHRQSRINAWRLSLVVFLLLVAVGLLMWHVGQRMVGQRMQKLVRFARQLGQGQLDNRLCLEGDDEIADLCLEMNQMAEQLQDAKQHLLAENEARIATLEQLRHTERLVTLGKLSSGLAHELGTPLNVISGRARLIENGDMEQEEVVENAAIIRQQTERVTRIIRQMLDYARRTSPQRTKVNLRELIEQVVVILQHNARKQAVEIVVSGLIEKAPEIFVDYGQIQQVITNLLMNGLQAMPQGGRLEIRLTVGVYSPPAAGHYQPMSCAVIMVFDNGPGLADEVLERAFEPFYTTKGVGQGTGLGLSIAREIVVEHGGWITAANIEDGTGACFTVYLPLEEGNDEAPRNDS</sequence>
<feature type="coiled-coil region" evidence="9">
    <location>
        <begin position="215"/>
        <end position="242"/>
    </location>
</feature>
<evidence type="ECO:0000259" key="12">
    <source>
        <dbReference type="PROSITE" id="PS50885"/>
    </source>
</evidence>
<name>A0A3B0V843_9ZZZZ</name>
<keyword evidence="5" id="KW-0547">Nucleotide-binding</keyword>
<dbReference type="GO" id="GO:0005524">
    <property type="term" value="F:ATP binding"/>
    <property type="evidence" value="ECO:0007669"/>
    <property type="project" value="UniProtKB-KW"/>
</dbReference>
<dbReference type="Gene3D" id="6.10.340.10">
    <property type="match status" value="1"/>
</dbReference>
<keyword evidence="4" id="KW-0808">Transferase</keyword>
<dbReference type="InterPro" id="IPR003660">
    <property type="entry name" value="HAMP_dom"/>
</dbReference>
<keyword evidence="10" id="KW-0812">Transmembrane</keyword>
<keyword evidence="3" id="KW-0597">Phosphoprotein</keyword>